<keyword evidence="3" id="KW-0732">Signal</keyword>
<dbReference type="Gene3D" id="1.10.10.60">
    <property type="entry name" value="Homeodomain-like"/>
    <property type="match status" value="2"/>
</dbReference>
<dbReference type="Proteomes" id="UP001233999">
    <property type="component" value="Unassembled WGS sequence"/>
</dbReference>
<evidence type="ECO:0000256" key="4">
    <source>
        <dbReference type="ARBA" id="ARBA00022737"/>
    </source>
</evidence>
<gene>
    <name evidence="13" type="ORF">L9F63_012433</name>
</gene>
<evidence type="ECO:0000256" key="7">
    <source>
        <dbReference type="ARBA" id="ARBA00023186"/>
    </source>
</evidence>
<keyword evidence="7" id="KW-0143">Chaperone</keyword>
<evidence type="ECO:0000256" key="2">
    <source>
        <dbReference type="ARBA" id="ARBA00022692"/>
    </source>
</evidence>
<accession>A0AAD8ENR4</accession>
<dbReference type="EMBL" id="JASPKZ010001982">
    <property type="protein sequence ID" value="KAJ9596534.1"/>
    <property type="molecule type" value="Genomic_DNA"/>
</dbReference>
<keyword evidence="8" id="KW-0539">Nucleus</keyword>
<dbReference type="PANTHER" id="PTHR44653:SF2">
    <property type="entry name" value="DNAJ HOMOLOG SUBFAMILY C MEMBER 1"/>
    <property type="match status" value="1"/>
</dbReference>
<dbReference type="InterPro" id="IPR052606">
    <property type="entry name" value="DnaJ_domain_protein"/>
</dbReference>
<keyword evidence="5 10" id="KW-1133">Transmembrane helix</keyword>
<dbReference type="InterPro" id="IPR001005">
    <property type="entry name" value="SANT/Myb"/>
</dbReference>
<dbReference type="Pfam" id="PF00226">
    <property type="entry name" value="DnaJ"/>
    <property type="match status" value="1"/>
</dbReference>
<evidence type="ECO:0000256" key="5">
    <source>
        <dbReference type="ARBA" id="ARBA00022989"/>
    </source>
</evidence>
<feature type="transmembrane region" description="Helical" evidence="10">
    <location>
        <begin position="156"/>
        <end position="176"/>
    </location>
</feature>
<dbReference type="SUPFAM" id="SSF46565">
    <property type="entry name" value="Chaperone J-domain"/>
    <property type="match status" value="1"/>
</dbReference>
<dbReference type="InterPro" id="IPR001623">
    <property type="entry name" value="DnaJ_domain"/>
</dbReference>
<comment type="caution">
    <text evidence="13">The sequence shown here is derived from an EMBL/GenBank/DDBJ whole genome shotgun (WGS) entry which is preliminary data.</text>
</comment>
<dbReference type="CDD" id="cd00167">
    <property type="entry name" value="SANT"/>
    <property type="match status" value="2"/>
</dbReference>
<dbReference type="PROSITE" id="PS50090">
    <property type="entry name" value="MYB_LIKE"/>
    <property type="match status" value="1"/>
</dbReference>
<evidence type="ECO:0000259" key="11">
    <source>
        <dbReference type="PROSITE" id="PS50076"/>
    </source>
</evidence>
<dbReference type="PROSITE" id="PS00636">
    <property type="entry name" value="DNAJ_1"/>
    <property type="match status" value="1"/>
</dbReference>
<feature type="non-terminal residue" evidence="13">
    <location>
        <position position="401"/>
    </location>
</feature>
<dbReference type="SMART" id="SM00717">
    <property type="entry name" value="SANT"/>
    <property type="match status" value="2"/>
</dbReference>
<dbReference type="PRINTS" id="PR00625">
    <property type="entry name" value="JDOMAIN"/>
</dbReference>
<comment type="subcellular location">
    <subcellularLocation>
        <location evidence="9">Endomembrane system</location>
        <topology evidence="9">Single-pass membrane protein</topology>
    </subcellularLocation>
    <subcellularLocation>
        <location evidence="1">Nucleus</location>
    </subcellularLocation>
</comment>
<dbReference type="Pfam" id="PF00249">
    <property type="entry name" value="Myb_DNA-binding"/>
    <property type="match status" value="1"/>
</dbReference>
<evidence type="ECO:0000256" key="8">
    <source>
        <dbReference type="ARBA" id="ARBA00023242"/>
    </source>
</evidence>
<dbReference type="GO" id="GO:0005634">
    <property type="term" value="C:nucleus"/>
    <property type="evidence" value="ECO:0007669"/>
    <property type="project" value="UniProtKB-SubCell"/>
</dbReference>
<protein>
    <recommendedName>
        <fullName evidence="15">DnaJ homolog subfamily C member 1</fullName>
    </recommendedName>
</protein>
<evidence type="ECO:0000256" key="9">
    <source>
        <dbReference type="ARBA" id="ARBA00037847"/>
    </source>
</evidence>
<dbReference type="GO" id="GO:0012505">
    <property type="term" value="C:endomembrane system"/>
    <property type="evidence" value="ECO:0007669"/>
    <property type="project" value="UniProtKB-SubCell"/>
</dbReference>
<dbReference type="InterPro" id="IPR036869">
    <property type="entry name" value="J_dom_sf"/>
</dbReference>
<reference evidence="13" key="2">
    <citation type="submission" date="2023-05" db="EMBL/GenBank/DDBJ databases">
        <authorList>
            <person name="Fouks B."/>
        </authorList>
    </citation>
    <scope>NUCLEOTIDE SEQUENCE</scope>
    <source>
        <strain evidence="13">Stay&amp;Tobe</strain>
        <tissue evidence="13">Testes</tissue>
    </source>
</reference>
<dbReference type="SUPFAM" id="SSF46689">
    <property type="entry name" value="Homeodomain-like"/>
    <property type="match status" value="2"/>
</dbReference>
<evidence type="ECO:0000256" key="6">
    <source>
        <dbReference type="ARBA" id="ARBA00023136"/>
    </source>
</evidence>
<dbReference type="FunFam" id="1.10.10.60:FF:000180">
    <property type="entry name" value="DnaJ (Hsp40) homolog, subfamily C, member 2"/>
    <property type="match status" value="1"/>
</dbReference>
<organism evidence="13 14">
    <name type="scientific">Diploptera punctata</name>
    <name type="common">Pacific beetle cockroach</name>
    <dbReference type="NCBI Taxonomy" id="6984"/>
    <lineage>
        <taxon>Eukaryota</taxon>
        <taxon>Metazoa</taxon>
        <taxon>Ecdysozoa</taxon>
        <taxon>Arthropoda</taxon>
        <taxon>Hexapoda</taxon>
        <taxon>Insecta</taxon>
        <taxon>Pterygota</taxon>
        <taxon>Neoptera</taxon>
        <taxon>Polyneoptera</taxon>
        <taxon>Dictyoptera</taxon>
        <taxon>Blattodea</taxon>
        <taxon>Blaberoidea</taxon>
        <taxon>Blaberidae</taxon>
        <taxon>Diplopterinae</taxon>
        <taxon>Diploptera</taxon>
    </lineage>
</organism>
<dbReference type="Gene3D" id="1.10.287.110">
    <property type="entry name" value="DnaJ domain"/>
    <property type="match status" value="1"/>
</dbReference>
<feature type="domain" description="J" evidence="11">
    <location>
        <begin position="1"/>
        <end position="55"/>
    </location>
</feature>
<dbReference type="SMART" id="SM00271">
    <property type="entry name" value="DnaJ"/>
    <property type="match status" value="1"/>
</dbReference>
<keyword evidence="14" id="KW-1185">Reference proteome</keyword>
<evidence type="ECO:0000259" key="12">
    <source>
        <dbReference type="PROSITE" id="PS50090"/>
    </source>
</evidence>
<evidence type="ECO:0000313" key="13">
    <source>
        <dbReference type="EMBL" id="KAJ9596534.1"/>
    </source>
</evidence>
<dbReference type="InterPro" id="IPR018253">
    <property type="entry name" value="DnaJ_domain_CS"/>
</dbReference>
<evidence type="ECO:0000256" key="3">
    <source>
        <dbReference type="ARBA" id="ARBA00022729"/>
    </source>
</evidence>
<evidence type="ECO:0000313" key="14">
    <source>
        <dbReference type="Proteomes" id="UP001233999"/>
    </source>
</evidence>
<name>A0AAD8ENR4_DIPPU</name>
<evidence type="ECO:0008006" key="15">
    <source>
        <dbReference type="Google" id="ProtNLM"/>
    </source>
</evidence>
<dbReference type="InterPro" id="IPR009057">
    <property type="entry name" value="Homeodomain-like_sf"/>
</dbReference>
<keyword evidence="4" id="KW-0677">Repeat</keyword>
<keyword evidence="2 10" id="KW-0812">Transmembrane</keyword>
<proteinExistence type="predicted"/>
<dbReference type="Pfam" id="PF23082">
    <property type="entry name" value="Myb_DNA-binding_2"/>
    <property type="match status" value="1"/>
</dbReference>
<feature type="domain" description="Myb-like" evidence="12">
    <location>
        <begin position="332"/>
        <end position="379"/>
    </location>
</feature>
<feature type="transmembrane region" description="Helical" evidence="10">
    <location>
        <begin position="77"/>
        <end position="100"/>
    </location>
</feature>
<dbReference type="PANTHER" id="PTHR44653">
    <property type="entry name" value="DNAJ HOMOLOG SUBFAMILY C MEMBER 1"/>
    <property type="match status" value="1"/>
</dbReference>
<dbReference type="CDD" id="cd06257">
    <property type="entry name" value="DnaJ"/>
    <property type="match status" value="1"/>
</dbReference>
<evidence type="ECO:0000256" key="1">
    <source>
        <dbReference type="ARBA" id="ARBA00004123"/>
    </source>
</evidence>
<sequence length="401" mass="45915">NADASEIRKAYRRLSLVLHPDKNDAPDAEIKFRQLVAVYDVLKDANKRSRYDEVLKNGLPDWRQAVYYYRRVRKMGLVEMSVILFILITIGQYIVSWAAYLERKYTAEQFLNMKLKKLQKKQRKGKYDGPALPETIILDIPTPSIWNTLPFQLPRWVFWFFVVFCPTSVTMVKAYWAEQKQRKEQELLEQSKRNADMDSKSTRSIGSCRAFTLPEVTSEESESLEAIVDQTANTDEPPEESKPPPLVSGGLWTDDDLVELVRLVKKFPPGTPSRWEKVASAMGRSVAEVTHMAKKVKEDGYRVVSSGPAEPEPVKPSKVKTRATDVDNNQDWSQVQQKALEAALIKFPKGASTDRWDKIAKCVPGKTKEDCMQRYKQLVEMLKKKKANGEMAPQMCDEKTT</sequence>
<dbReference type="PROSITE" id="PS50076">
    <property type="entry name" value="DNAJ_2"/>
    <property type="match status" value="1"/>
</dbReference>
<reference evidence="13" key="1">
    <citation type="journal article" date="2023" name="IScience">
        <title>Live-bearing cockroach genome reveals convergent evolutionary mechanisms linked to viviparity in insects and beyond.</title>
        <authorList>
            <person name="Fouks B."/>
            <person name="Harrison M.C."/>
            <person name="Mikhailova A.A."/>
            <person name="Marchal E."/>
            <person name="English S."/>
            <person name="Carruthers M."/>
            <person name="Jennings E.C."/>
            <person name="Chiamaka E.L."/>
            <person name="Frigard R.A."/>
            <person name="Pippel M."/>
            <person name="Attardo G.M."/>
            <person name="Benoit J.B."/>
            <person name="Bornberg-Bauer E."/>
            <person name="Tobe S.S."/>
        </authorList>
    </citation>
    <scope>NUCLEOTIDE SEQUENCE</scope>
    <source>
        <strain evidence="13">Stay&amp;Tobe</strain>
    </source>
</reference>
<dbReference type="AlphaFoldDB" id="A0AAD8ENR4"/>
<keyword evidence="6 10" id="KW-0472">Membrane</keyword>
<evidence type="ECO:0000256" key="10">
    <source>
        <dbReference type="SAM" id="Phobius"/>
    </source>
</evidence>